<accession>A0A0B6YUA9</accession>
<dbReference type="AlphaFoldDB" id="A0A0B6YUA9"/>
<sequence length="72" mass="8075">KARAPVYRLSSSFDRSGHGWSLELPSYSLTPVTLEYVKQNSLLVATMVSLVCSDNLDDIEQHFTADHFTLSE</sequence>
<gene>
    <name evidence="1" type="primary">ORF37562</name>
</gene>
<feature type="non-terminal residue" evidence="1">
    <location>
        <position position="72"/>
    </location>
</feature>
<proteinExistence type="predicted"/>
<feature type="non-terminal residue" evidence="1">
    <location>
        <position position="1"/>
    </location>
</feature>
<dbReference type="EMBL" id="HACG01012968">
    <property type="protein sequence ID" value="CEK59833.1"/>
    <property type="molecule type" value="Transcribed_RNA"/>
</dbReference>
<organism evidence="1">
    <name type="scientific">Arion vulgaris</name>
    <dbReference type="NCBI Taxonomy" id="1028688"/>
    <lineage>
        <taxon>Eukaryota</taxon>
        <taxon>Metazoa</taxon>
        <taxon>Spiralia</taxon>
        <taxon>Lophotrochozoa</taxon>
        <taxon>Mollusca</taxon>
        <taxon>Gastropoda</taxon>
        <taxon>Heterobranchia</taxon>
        <taxon>Euthyneura</taxon>
        <taxon>Panpulmonata</taxon>
        <taxon>Eupulmonata</taxon>
        <taxon>Stylommatophora</taxon>
        <taxon>Helicina</taxon>
        <taxon>Arionoidea</taxon>
        <taxon>Arionidae</taxon>
        <taxon>Arion</taxon>
    </lineage>
</organism>
<name>A0A0B6YUA9_9EUPU</name>
<evidence type="ECO:0000313" key="1">
    <source>
        <dbReference type="EMBL" id="CEK59833.1"/>
    </source>
</evidence>
<reference evidence="1" key="1">
    <citation type="submission" date="2014-12" db="EMBL/GenBank/DDBJ databases">
        <title>Insight into the proteome of Arion vulgaris.</title>
        <authorList>
            <person name="Aradska J."/>
            <person name="Bulat T."/>
            <person name="Smidak R."/>
            <person name="Sarate P."/>
            <person name="Gangsoo J."/>
            <person name="Sialana F."/>
            <person name="Bilban M."/>
            <person name="Lubec G."/>
        </authorList>
    </citation>
    <scope>NUCLEOTIDE SEQUENCE</scope>
    <source>
        <tissue evidence="1">Skin</tissue>
    </source>
</reference>
<protein>
    <submittedName>
        <fullName evidence="1">Uncharacterized protein</fullName>
    </submittedName>
</protein>